<evidence type="ECO:0000313" key="2">
    <source>
        <dbReference type="Proteomes" id="UP000770661"/>
    </source>
</evidence>
<proteinExistence type="predicted"/>
<organism evidence="1 2">
    <name type="scientific">Chionoecetes opilio</name>
    <name type="common">Atlantic snow crab</name>
    <name type="synonym">Cancer opilio</name>
    <dbReference type="NCBI Taxonomy" id="41210"/>
    <lineage>
        <taxon>Eukaryota</taxon>
        <taxon>Metazoa</taxon>
        <taxon>Ecdysozoa</taxon>
        <taxon>Arthropoda</taxon>
        <taxon>Crustacea</taxon>
        <taxon>Multicrustacea</taxon>
        <taxon>Malacostraca</taxon>
        <taxon>Eumalacostraca</taxon>
        <taxon>Eucarida</taxon>
        <taxon>Decapoda</taxon>
        <taxon>Pleocyemata</taxon>
        <taxon>Brachyura</taxon>
        <taxon>Eubrachyura</taxon>
        <taxon>Majoidea</taxon>
        <taxon>Majidae</taxon>
        <taxon>Chionoecetes</taxon>
    </lineage>
</organism>
<gene>
    <name evidence="1" type="ORF">GWK47_012018</name>
</gene>
<keyword evidence="2" id="KW-1185">Reference proteome</keyword>
<protein>
    <submittedName>
        <fullName evidence="1">Uncharacterized protein</fullName>
    </submittedName>
</protein>
<reference evidence="1" key="1">
    <citation type="submission" date="2020-07" db="EMBL/GenBank/DDBJ databases">
        <title>The High-quality genome of the commercially important snow crab, Chionoecetes opilio.</title>
        <authorList>
            <person name="Jeong J.-H."/>
            <person name="Ryu S."/>
        </authorList>
    </citation>
    <scope>NUCLEOTIDE SEQUENCE</scope>
    <source>
        <strain evidence="1">MADBK_172401_WGS</strain>
        <tissue evidence="1">Digestive gland</tissue>
    </source>
</reference>
<dbReference type="Proteomes" id="UP000770661">
    <property type="component" value="Unassembled WGS sequence"/>
</dbReference>
<accession>A0A8J5C294</accession>
<sequence>MRASSGVVLRSGAVKKELVDPRPDKYGLRTNSGAYSVPSTLPFRPPKLTARPIAAASTPADSFVWSFGDYSPRVINNEEDGHEYVDGVDDKIFFTSHLGRERTSSPFTRLSAVSRGG</sequence>
<name>A0A8J5C294_CHIOP</name>
<dbReference type="EMBL" id="JACEEZ010019722">
    <property type="protein sequence ID" value="KAG0715398.1"/>
    <property type="molecule type" value="Genomic_DNA"/>
</dbReference>
<comment type="caution">
    <text evidence="1">The sequence shown here is derived from an EMBL/GenBank/DDBJ whole genome shotgun (WGS) entry which is preliminary data.</text>
</comment>
<evidence type="ECO:0000313" key="1">
    <source>
        <dbReference type="EMBL" id="KAG0715398.1"/>
    </source>
</evidence>
<dbReference type="AlphaFoldDB" id="A0A8J5C294"/>